<evidence type="ECO:0000313" key="1">
    <source>
        <dbReference type="EMBL" id="EPI75068.1"/>
    </source>
</evidence>
<name>A0A656IIS6_SALE2</name>
<evidence type="ECO:0000313" key="2">
    <source>
        <dbReference type="Proteomes" id="UP000014535"/>
    </source>
</evidence>
<organism evidence="1 2">
    <name type="scientific">Salmonella enteritidis (strain 2009K0958)</name>
    <dbReference type="NCBI Taxonomy" id="1192586"/>
    <lineage>
        <taxon>Bacteria</taxon>
        <taxon>Pseudomonadati</taxon>
        <taxon>Pseudomonadota</taxon>
        <taxon>Gammaproteobacteria</taxon>
        <taxon>Enterobacterales</taxon>
        <taxon>Enterobacteriaceae</taxon>
        <taxon>Salmonella</taxon>
    </lineage>
</organism>
<sequence>MPRHTSSNTDELQVRHHKGDVASYRSFIAACNGSLLVCALESGFRIVRYRMLPGPHLENIDSGRRKLSDVNDSYGGSKSRLRVTMYIINDTRAG</sequence>
<protein>
    <recommendedName>
        <fullName evidence="3">HumD</fullName>
    </recommendedName>
</protein>
<gene>
    <name evidence="1" type="ORF">A673_00814</name>
</gene>
<comment type="caution">
    <text evidence="1">The sequence shown here is derived from an EMBL/GenBank/DDBJ whole genome shotgun (WGS) entry which is preliminary data.</text>
</comment>
<dbReference type="Proteomes" id="UP000014535">
    <property type="component" value="Unassembled WGS sequence"/>
</dbReference>
<proteinExistence type="predicted"/>
<reference evidence="1 2" key="1">
    <citation type="submission" date="2013-04" db="EMBL/GenBank/DDBJ databases">
        <authorList>
            <person name="McClelland M."/>
            <person name="Porwollik S."/>
            <person name="Desai P."/>
            <person name="Cheng P."/>
            <person name="Wollam A."/>
            <person name="Pepin K."/>
            <person name="Palsikar V.B."/>
            <person name="Fulton L."/>
            <person name="Fulton R."/>
            <person name="Delehaunty K."/>
            <person name="Fronick C."/>
            <person name="Godfrey J."/>
            <person name="Waligorski J."/>
            <person name="Appelbaum E."/>
            <person name="Tomlinson C."/>
            <person name="Warren W."/>
            <person name="Sodergren E."/>
            <person name="Weinstock G."/>
            <person name="Wilson R.K."/>
        </authorList>
    </citation>
    <scope>NUCLEOTIDE SEQUENCE [LARGE SCALE GENOMIC DNA]</scope>
    <source>
        <strain evidence="1 2">2009K0958</strain>
    </source>
</reference>
<dbReference type="AlphaFoldDB" id="A0A656IIS6"/>
<evidence type="ECO:0008006" key="3">
    <source>
        <dbReference type="Google" id="ProtNLM"/>
    </source>
</evidence>
<dbReference type="EMBL" id="ATFT01000014">
    <property type="protein sequence ID" value="EPI75068.1"/>
    <property type="molecule type" value="Genomic_DNA"/>
</dbReference>
<accession>A0A656IIS6</accession>